<gene>
    <name evidence="1" type="ORF">RJ641_008969</name>
</gene>
<dbReference type="Proteomes" id="UP001370490">
    <property type="component" value="Unassembled WGS sequence"/>
</dbReference>
<name>A0AAN8VBF0_9MAGN</name>
<accession>A0AAN8VBF0</accession>
<evidence type="ECO:0000313" key="1">
    <source>
        <dbReference type="EMBL" id="KAK6924643.1"/>
    </source>
</evidence>
<evidence type="ECO:0000313" key="2">
    <source>
        <dbReference type="Proteomes" id="UP001370490"/>
    </source>
</evidence>
<dbReference type="AlphaFoldDB" id="A0AAN8VBF0"/>
<dbReference type="EMBL" id="JBAMMX010000016">
    <property type="protein sequence ID" value="KAK6924643.1"/>
    <property type="molecule type" value="Genomic_DNA"/>
</dbReference>
<keyword evidence="2" id="KW-1185">Reference proteome</keyword>
<reference evidence="1 2" key="1">
    <citation type="submission" date="2023-12" db="EMBL/GenBank/DDBJ databases">
        <title>A high-quality genome assembly for Dillenia turbinata (Dilleniales).</title>
        <authorList>
            <person name="Chanderbali A."/>
        </authorList>
    </citation>
    <scope>NUCLEOTIDE SEQUENCE [LARGE SCALE GENOMIC DNA]</scope>
    <source>
        <strain evidence="1">LSX21</strain>
        <tissue evidence="1">Leaf</tissue>
    </source>
</reference>
<comment type="caution">
    <text evidence="1">The sequence shown here is derived from an EMBL/GenBank/DDBJ whole genome shotgun (WGS) entry which is preliminary data.</text>
</comment>
<organism evidence="1 2">
    <name type="scientific">Dillenia turbinata</name>
    <dbReference type="NCBI Taxonomy" id="194707"/>
    <lineage>
        <taxon>Eukaryota</taxon>
        <taxon>Viridiplantae</taxon>
        <taxon>Streptophyta</taxon>
        <taxon>Embryophyta</taxon>
        <taxon>Tracheophyta</taxon>
        <taxon>Spermatophyta</taxon>
        <taxon>Magnoliopsida</taxon>
        <taxon>eudicotyledons</taxon>
        <taxon>Gunneridae</taxon>
        <taxon>Pentapetalae</taxon>
        <taxon>Dilleniales</taxon>
        <taxon>Dilleniaceae</taxon>
        <taxon>Dillenia</taxon>
    </lineage>
</organism>
<proteinExistence type="predicted"/>
<protein>
    <submittedName>
        <fullName evidence="1">Uncharacterized protein</fullName>
    </submittedName>
</protein>
<sequence>TQTSGLRIPDLFYNPPYQEEQRKDRSECLDYRMASKAALFDFYETLRIEVGKDVGITILSPGLIDIGIT</sequence>
<feature type="non-terminal residue" evidence="1">
    <location>
        <position position="1"/>
    </location>
</feature>